<name>A0A1G7QDJ9_9BACT</name>
<dbReference type="EMBL" id="LT629690">
    <property type="protein sequence ID" value="SDF96621.1"/>
    <property type="molecule type" value="Genomic_DNA"/>
</dbReference>
<comment type="caution">
    <text evidence="8">Lacks conserved residue(s) required for the propagation of feature annotation.</text>
</comment>
<keyword evidence="6 8" id="KW-0411">Iron-sulfur</keyword>
<sequence length="233" mass="26352">MRLIELYKSVQGESSFTGVPCIFVRFAGCNLRCAWCDSEYTFTGGKPFTEDEVVAQIEALACPLVEFTGGEPMLHAKDLLPLMQRLLNDEKTKYTLMMETSGERPLEEVPTAVHKIVDVKCPGSGTAFGSFRMSNLDTLTARDEVKFVLRDRRDYEFARDFIREHLASKIADGTLGHILLSPAFIQHPSPLRTADNMELDARDLVQWMLDDLLPARLSLQVHKFVWEPQKKGV</sequence>
<feature type="binding site" evidence="8">
    <location>
        <begin position="35"/>
        <end position="37"/>
    </location>
    <ligand>
        <name>S-adenosyl-L-methionine</name>
        <dbReference type="ChEBI" id="CHEBI:59789"/>
    </ligand>
</feature>
<feature type="binding site" evidence="8">
    <location>
        <position position="70"/>
    </location>
    <ligand>
        <name>S-adenosyl-L-methionine</name>
        <dbReference type="ChEBI" id="CHEBI:59789"/>
    </ligand>
</feature>
<dbReference type="GO" id="GO:1904047">
    <property type="term" value="F:S-adenosyl-L-methionine binding"/>
    <property type="evidence" value="ECO:0007669"/>
    <property type="project" value="UniProtKB-UniRule"/>
</dbReference>
<reference evidence="10 11" key="1">
    <citation type="submission" date="2016-10" db="EMBL/GenBank/DDBJ databases">
        <authorList>
            <person name="de Groot N.N."/>
        </authorList>
    </citation>
    <scope>NUCLEOTIDE SEQUENCE [LARGE SCALE GENOMIC DNA]</scope>
    <source>
        <strain evidence="10 11">GAS232</strain>
    </source>
</reference>
<dbReference type="GO" id="GO:0000287">
    <property type="term" value="F:magnesium ion binding"/>
    <property type="evidence" value="ECO:0007669"/>
    <property type="project" value="UniProtKB-UniRule"/>
</dbReference>
<feature type="binding site" evidence="8">
    <location>
        <position position="38"/>
    </location>
    <ligand>
        <name>Mg(2+)</name>
        <dbReference type="ChEBI" id="CHEBI:18420"/>
    </ligand>
</feature>
<dbReference type="GO" id="GO:0016840">
    <property type="term" value="F:carbon-nitrogen lyase activity"/>
    <property type="evidence" value="ECO:0007669"/>
    <property type="project" value="UniProtKB-UniRule"/>
</dbReference>
<evidence type="ECO:0000313" key="11">
    <source>
        <dbReference type="Proteomes" id="UP000182427"/>
    </source>
</evidence>
<dbReference type="InterPro" id="IPR013785">
    <property type="entry name" value="Aldolase_TIM"/>
</dbReference>
<feature type="domain" description="Radical SAM core" evidence="9">
    <location>
        <begin position="16"/>
        <end position="228"/>
    </location>
</feature>
<comment type="catalytic activity">
    <reaction evidence="8">
        <text>6-carboxy-5,6,7,8-tetrahydropterin + H(+) = 7-carboxy-7-carbaguanine + NH4(+)</text>
        <dbReference type="Rhea" id="RHEA:27974"/>
        <dbReference type="ChEBI" id="CHEBI:15378"/>
        <dbReference type="ChEBI" id="CHEBI:28938"/>
        <dbReference type="ChEBI" id="CHEBI:61032"/>
        <dbReference type="ChEBI" id="CHEBI:61036"/>
        <dbReference type="EC" id="4.3.99.3"/>
    </reaction>
</comment>
<dbReference type="PIRSF" id="PIRSF000370">
    <property type="entry name" value="QueE"/>
    <property type="match status" value="1"/>
</dbReference>
<keyword evidence="8" id="KW-0671">Queuosine biosynthesis</keyword>
<feature type="binding site" evidence="8">
    <location>
        <begin position="10"/>
        <end position="12"/>
    </location>
    <ligand>
        <name>substrate</name>
    </ligand>
</feature>
<comment type="function">
    <text evidence="8">Catalyzes the complex heterocyclic radical-mediated conversion of 6-carboxy-5,6,7,8-tetrahydropterin (CPH4) to 7-carboxy-7-deazaguanine (CDG), a step common to the biosynthetic pathways of all 7-deazapurine-containing compounds.</text>
</comment>
<dbReference type="PANTHER" id="PTHR42836">
    <property type="entry name" value="7-CARBOXY-7-DEAZAGUANINE SYNTHASE"/>
    <property type="match status" value="1"/>
</dbReference>
<evidence type="ECO:0000259" key="9">
    <source>
        <dbReference type="PROSITE" id="PS51918"/>
    </source>
</evidence>
<proteinExistence type="inferred from homology"/>
<dbReference type="PROSITE" id="PS51918">
    <property type="entry name" value="RADICAL_SAM"/>
    <property type="match status" value="1"/>
</dbReference>
<accession>A0A1G7QDJ9</accession>
<comment type="cofactor">
    <cofactor evidence="8">
        <name>S-adenosyl-L-methionine</name>
        <dbReference type="ChEBI" id="CHEBI:59789"/>
    </cofactor>
    <text evidence="8">Binds 1 S-adenosyl-L-methionine per subunit.</text>
</comment>
<comment type="subunit">
    <text evidence="8">Homodimer.</text>
</comment>
<keyword evidence="1 8" id="KW-0004">4Fe-4S</keyword>
<dbReference type="PANTHER" id="PTHR42836:SF1">
    <property type="entry name" value="7-CARBOXY-7-DEAZAGUANINE SYNTHASE"/>
    <property type="match status" value="1"/>
</dbReference>
<dbReference type="AlphaFoldDB" id="A0A1G7QDJ9"/>
<feature type="binding site" evidence="8">
    <location>
        <position position="36"/>
    </location>
    <ligand>
        <name>[4Fe-4S] cluster</name>
        <dbReference type="ChEBI" id="CHEBI:49883"/>
        <note>4Fe-4S-S-AdoMet</note>
    </ligand>
</feature>
<comment type="pathway">
    <text evidence="8">Purine metabolism; 7-cyano-7-deazaguanine biosynthesis.</text>
</comment>
<evidence type="ECO:0000256" key="2">
    <source>
        <dbReference type="ARBA" id="ARBA00022691"/>
    </source>
</evidence>
<feature type="binding site" evidence="8">
    <location>
        <position position="33"/>
    </location>
    <ligand>
        <name>[4Fe-4S] cluster</name>
        <dbReference type="ChEBI" id="CHEBI:49883"/>
        <note>4Fe-4S-S-AdoMet</note>
    </ligand>
</feature>
<evidence type="ECO:0000313" key="10">
    <source>
        <dbReference type="EMBL" id="SDF96621.1"/>
    </source>
</evidence>
<protein>
    <recommendedName>
        <fullName evidence="8">7-carboxy-7-deazaguanine synthase</fullName>
        <shortName evidence="8">CDG synthase</shortName>
        <ecNumber evidence="8">4.3.99.3</ecNumber>
    </recommendedName>
    <alternativeName>
        <fullName evidence="8">Queuosine biosynthesis protein QueE</fullName>
    </alternativeName>
</protein>
<evidence type="ECO:0000256" key="1">
    <source>
        <dbReference type="ARBA" id="ARBA00022485"/>
    </source>
</evidence>
<evidence type="ECO:0000256" key="8">
    <source>
        <dbReference type="HAMAP-Rule" id="MF_00917"/>
    </source>
</evidence>
<keyword evidence="5 8" id="KW-0408">Iron</keyword>
<dbReference type="UniPathway" id="UPA00391"/>
<evidence type="ECO:0000256" key="6">
    <source>
        <dbReference type="ARBA" id="ARBA00023014"/>
    </source>
</evidence>
<keyword evidence="11" id="KW-1185">Reference proteome</keyword>
<organism evidence="10 11">
    <name type="scientific">Terriglobus roseus</name>
    <dbReference type="NCBI Taxonomy" id="392734"/>
    <lineage>
        <taxon>Bacteria</taxon>
        <taxon>Pseudomonadati</taxon>
        <taxon>Acidobacteriota</taxon>
        <taxon>Terriglobia</taxon>
        <taxon>Terriglobales</taxon>
        <taxon>Acidobacteriaceae</taxon>
        <taxon>Terriglobus</taxon>
    </lineage>
</organism>
<dbReference type="Pfam" id="PF04055">
    <property type="entry name" value="Radical_SAM"/>
    <property type="match status" value="1"/>
</dbReference>
<keyword evidence="7 8" id="KW-0456">Lyase</keyword>
<dbReference type="SFLD" id="SFLDS00029">
    <property type="entry name" value="Radical_SAM"/>
    <property type="match status" value="1"/>
</dbReference>
<gene>
    <name evidence="8" type="primary">queE</name>
    <name evidence="10" type="ORF">SAMN05444167_3842</name>
</gene>
<comment type="similarity">
    <text evidence="8">Belongs to the radical SAM superfamily. 7-carboxy-7-deazaguanine synthase family.</text>
</comment>
<dbReference type="Proteomes" id="UP000182427">
    <property type="component" value="Chromosome I"/>
</dbReference>
<evidence type="ECO:0000256" key="7">
    <source>
        <dbReference type="ARBA" id="ARBA00023239"/>
    </source>
</evidence>
<evidence type="ECO:0000256" key="3">
    <source>
        <dbReference type="ARBA" id="ARBA00022723"/>
    </source>
</evidence>
<comment type="cofactor">
    <cofactor evidence="8">
        <name>Mg(2+)</name>
        <dbReference type="ChEBI" id="CHEBI:18420"/>
    </cofactor>
</comment>
<feature type="binding site" evidence="8">
    <location>
        <position position="25"/>
    </location>
    <ligand>
        <name>substrate</name>
    </ligand>
</feature>
<evidence type="ECO:0000256" key="4">
    <source>
        <dbReference type="ARBA" id="ARBA00022842"/>
    </source>
</evidence>
<dbReference type="CDD" id="cd01335">
    <property type="entry name" value="Radical_SAM"/>
    <property type="match status" value="1"/>
</dbReference>
<feature type="binding site" evidence="8">
    <location>
        <position position="68"/>
    </location>
    <ligand>
        <name>substrate</name>
    </ligand>
</feature>
<dbReference type="InterPro" id="IPR007197">
    <property type="entry name" value="rSAM"/>
</dbReference>
<dbReference type="OrthoDB" id="9792276at2"/>
<dbReference type="InterPro" id="IPR058240">
    <property type="entry name" value="rSAM_sf"/>
</dbReference>
<evidence type="ECO:0000256" key="5">
    <source>
        <dbReference type="ARBA" id="ARBA00023004"/>
    </source>
</evidence>
<dbReference type="RefSeq" id="WP_083346577.1">
    <property type="nucleotide sequence ID" value="NZ_LT629690.1"/>
</dbReference>
<dbReference type="Gene3D" id="3.20.20.70">
    <property type="entry name" value="Aldolase class I"/>
    <property type="match status" value="1"/>
</dbReference>
<dbReference type="EC" id="4.3.99.3" evidence="8"/>
<dbReference type="HAMAP" id="MF_00917">
    <property type="entry name" value="QueE"/>
    <property type="match status" value="1"/>
</dbReference>
<keyword evidence="3 8" id="KW-0479">Metal-binding</keyword>
<dbReference type="InterPro" id="IPR024924">
    <property type="entry name" value="7-CO-7-deazaguanine_synth-like"/>
</dbReference>
<dbReference type="GO" id="GO:0008616">
    <property type="term" value="P:tRNA queuosine(34) biosynthetic process"/>
    <property type="evidence" value="ECO:0007669"/>
    <property type="project" value="UniProtKB-UniRule"/>
</dbReference>
<feature type="binding site" evidence="8">
    <location>
        <position position="29"/>
    </location>
    <ligand>
        <name>[4Fe-4S] cluster</name>
        <dbReference type="ChEBI" id="CHEBI:49883"/>
        <note>4Fe-4S-S-AdoMet</note>
    </ligand>
</feature>
<dbReference type="SUPFAM" id="SSF102114">
    <property type="entry name" value="Radical SAM enzymes"/>
    <property type="match status" value="1"/>
</dbReference>
<dbReference type="GO" id="GO:0051539">
    <property type="term" value="F:4 iron, 4 sulfur cluster binding"/>
    <property type="evidence" value="ECO:0007669"/>
    <property type="project" value="UniProtKB-UniRule"/>
</dbReference>
<keyword evidence="2 8" id="KW-0949">S-adenosyl-L-methionine</keyword>
<keyword evidence="4 8" id="KW-0460">Magnesium</keyword>
<comment type="cofactor">
    <cofactor evidence="8">
        <name>[4Fe-4S] cluster</name>
        <dbReference type="ChEBI" id="CHEBI:49883"/>
    </cofactor>
    <text evidence="8">Binds 1 [4Fe-4S] cluster. The cluster is coordinated with 3 cysteines and an exchangeable S-adenosyl-L-methionine.</text>
</comment>